<evidence type="ECO:0000313" key="2">
    <source>
        <dbReference type="Proteomes" id="UP000053989"/>
    </source>
</evidence>
<keyword evidence="2" id="KW-1185">Reference proteome</keyword>
<dbReference type="AlphaFoldDB" id="A0A0C3EMX1"/>
<organism evidence="1 2">
    <name type="scientific">Scleroderma citrinum Foug A</name>
    <dbReference type="NCBI Taxonomy" id="1036808"/>
    <lineage>
        <taxon>Eukaryota</taxon>
        <taxon>Fungi</taxon>
        <taxon>Dikarya</taxon>
        <taxon>Basidiomycota</taxon>
        <taxon>Agaricomycotina</taxon>
        <taxon>Agaricomycetes</taxon>
        <taxon>Agaricomycetidae</taxon>
        <taxon>Boletales</taxon>
        <taxon>Sclerodermatineae</taxon>
        <taxon>Sclerodermataceae</taxon>
        <taxon>Scleroderma</taxon>
    </lineage>
</organism>
<reference evidence="2" key="2">
    <citation type="submission" date="2015-01" db="EMBL/GenBank/DDBJ databases">
        <title>Evolutionary Origins and Diversification of the Mycorrhizal Mutualists.</title>
        <authorList>
            <consortium name="DOE Joint Genome Institute"/>
            <consortium name="Mycorrhizal Genomics Consortium"/>
            <person name="Kohler A."/>
            <person name="Kuo A."/>
            <person name="Nagy L.G."/>
            <person name="Floudas D."/>
            <person name="Copeland A."/>
            <person name="Barry K.W."/>
            <person name="Cichocki N."/>
            <person name="Veneault-Fourrey C."/>
            <person name="LaButti K."/>
            <person name="Lindquist E.A."/>
            <person name="Lipzen A."/>
            <person name="Lundell T."/>
            <person name="Morin E."/>
            <person name="Murat C."/>
            <person name="Riley R."/>
            <person name="Ohm R."/>
            <person name="Sun H."/>
            <person name="Tunlid A."/>
            <person name="Henrissat B."/>
            <person name="Grigoriev I.V."/>
            <person name="Hibbett D.S."/>
            <person name="Martin F."/>
        </authorList>
    </citation>
    <scope>NUCLEOTIDE SEQUENCE [LARGE SCALE GENOMIC DNA]</scope>
    <source>
        <strain evidence="2">Foug A</strain>
    </source>
</reference>
<name>A0A0C3EMX1_9AGAM</name>
<accession>A0A0C3EMX1</accession>
<evidence type="ECO:0000313" key="1">
    <source>
        <dbReference type="EMBL" id="KIM69176.1"/>
    </source>
</evidence>
<dbReference type="HOGENOM" id="CLU_086246_0_0_1"/>
<protein>
    <submittedName>
        <fullName evidence="1">Uncharacterized protein</fullName>
    </submittedName>
</protein>
<gene>
    <name evidence="1" type="ORF">SCLCIDRAFT_103565</name>
</gene>
<dbReference type="Proteomes" id="UP000053989">
    <property type="component" value="Unassembled WGS sequence"/>
</dbReference>
<reference evidence="1 2" key="1">
    <citation type="submission" date="2014-04" db="EMBL/GenBank/DDBJ databases">
        <authorList>
            <consortium name="DOE Joint Genome Institute"/>
            <person name="Kuo A."/>
            <person name="Kohler A."/>
            <person name="Nagy L.G."/>
            <person name="Floudas D."/>
            <person name="Copeland A."/>
            <person name="Barry K.W."/>
            <person name="Cichocki N."/>
            <person name="Veneault-Fourrey C."/>
            <person name="LaButti K."/>
            <person name="Lindquist E.A."/>
            <person name="Lipzen A."/>
            <person name="Lundell T."/>
            <person name="Morin E."/>
            <person name="Murat C."/>
            <person name="Sun H."/>
            <person name="Tunlid A."/>
            <person name="Henrissat B."/>
            <person name="Grigoriev I.V."/>
            <person name="Hibbett D.S."/>
            <person name="Martin F."/>
            <person name="Nordberg H.P."/>
            <person name="Cantor M.N."/>
            <person name="Hua S.X."/>
        </authorList>
    </citation>
    <scope>NUCLEOTIDE SEQUENCE [LARGE SCALE GENOMIC DNA]</scope>
    <source>
        <strain evidence="1 2">Foug A</strain>
    </source>
</reference>
<dbReference type="InParanoid" id="A0A0C3EMX1"/>
<sequence length="282" mass="32014">QYYPEVKRQYPEEGRRRWRLRVAQQFWQRNRESLFRSPSSANLHQASENVDFVSDTDPLDEISIKRSELGLIVRTDFSDEGAWTSFCGRLAEGESEYAVESSSRDVAPDDDQELTECIAVTEDSSSDGSDDEGILPPVFYVINPSTPYERALLENISNLTALRLLNDVDVRGAPSLPQGTKPIRTPNRLVDLNKWQEIYLGKNIWVYDSKSNVDQCVRLVSQSGDMYGTATGDSWRARVSHICELQVSLFSGQIKIDFGGLDRWDFTERQRNMAEAEQVGGM</sequence>
<dbReference type="OrthoDB" id="204784at2759"/>
<feature type="non-terminal residue" evidence="1">
    <location>
        <position position="1"/>
    </location>
</feature>
<dbReference type="EMBL" id="KN822007">
    <property type="protein sequence ID" value="KIM69176.1"/>
    <property type="molecule type" value="Genomic_DNA"/>
</dbReference>
<dbReference type="STRING" id="1036808.A0A0C3EMX1"/>
<proteinExistence type="predicted"/>